<dbReference type="InterPro" id="IPR001005">
    <property type="entry name" value="SANT/Myb"/>
</dbReference>
<dbReference type="GO" id="GO:0005634">
    <property type="term" value="C:nucleus"/>
    <property type="evidence" value="ECO:0007669"/>
    <property type="project" value="TreeGrafter"/>
</dbReference>
<keyword evidence="3" id="KW-0539">Nucleus</keyword>
<feature type="compositionally biased region" description="Polar residues" evidence="4">
    <location>
        <begin position="642"/>
        <end position="660"/>
    </location>
</feature>
<keyword evidence="7" id="KW-1185">Reference proteome</keyword>
<keyword evidence="1" id="KW-0805">Transcription regulation</keyword>
<feature type="compositionally biased region" description="Polar residues" evidence="4">
    <location>
        <begin position="764"/>
        <end position="812"/>
    </location>
</feature>
<accession>A0A8T1VAK6</accession>
<dbReference type="EMBL" id="JAGDFM010000573">
    <property type="protein sequence ID" value="KAG7377119.1"/>
    <property type="molecule type" value="Genomic_DNA"/>
</dbReference>
<feature type="compositionally biased region" description="Acidic residues" evidence="4">
    <location>
        <begin position="910"/>
        <end position="932"/>
    </location>
</feature>
<evidence type="ECO:0000259" key="5">
    <source>
        <dbReference type="PROSITE" id="PS50090"/>
    </source>
</evidence>
<reference evidence="6" key="1">
    <citation type="submission" date="2021-02" db="EMBL/GenBank/DDBJ databases">
        <authorList>
            <person name="Palmer J.M."/>
        </authorList>
    </citation>
    <scope>NUCLEOTIDE SEQUENCE</scope>
    <source>
        <strain evidence="6">SCRP734</strain>
    </source>
</reference>
<dbReference type="SMART" id="SM00717">
    <property type="entry name" value="SANT"/>
    <property type="match status" value="2"/>
</dbReference>
<feature type="compositionally biased region" description="Acidic residues" evidence="4">
    <location>
        <begin position="79"/>
        <end position="94"/>
    </location>
</feature>
<dbReference type="GO" id="GO:0006355">
    <property type="term" value="P:regulation of DNA-templated transcription"/>
    <property type="evidence" value="ECO:0007669"/>
    <property type="project" value="TreeGrafter"/>
</dbReference>
<dbReference type="PROSITE" id="PS50090">
    <property type="entry name" value="MYB_LIKE"/>
    <property type="match status" value="2"/>
</dbReference>
<feature type="compositionally biased region" description="Acidic residues" evidence="4">
    <location>
        <begin position="736"/>
        <end position="745"/>
    </location>
</feature>
<dbReference type="Proteomes" id="UP000694044">
    <property type="component" value="Unassembled WGS sequence"/>
</dbReference>
<dbReference type="PANTHER" id="PTHR16088">
    <property type="entry name" value="YY1 ASSOCIATED PROTEIN-RELATED"/>
    <property type="match status" value="1"/>
</dbReference>
<comment type="caution">
    <text evidence="6">The sequence shown here is derived from an EMBL/GenBank/DDBJ whole genome shotgun (WGS) entry which is preliminary data.</text>
</comment>
<feature type="compositionally biased region" description="Polar residues" evidence="4">
    <location>
        <begin position="854"/>
        <end position="865"/>
    </location>
</feature>
<organism evidence="6 7">
    <name type="scientific">Phytophthora pseudosyringae</name>
    <dbReference type="NCBI Taxonomy" id="221518"/>
    <lineage>
        <taxon>Eukaryota</taxon>
        <taxon>Sar</taxon>
        <taxon>Stramenopiles</taxon>
        <taxon>Oomycota</taxon>
        <taxon>Peronosporomycetes</taxon>
        <taxon>Peronosporales</taxon>
        <taxon>Peronosporaceae</taxon>
        <taxon>Phytophthora</taxon>
    </lineage>
</organism>
<feature type="region of interest" description="Disordered" evidence="4">
    <location>
        <begin position="259"/>
        <end position="297"/>
    </location>
</feature>
<evidence type="ECO:0000313" key="7">
    <source>
        <dbReference type="Proteomes" id="UP000694044"/>
    </source>
</evidence>
<feature type="compositionally biased region" description="Low complexity" evidence="4">
    <location>
        <begin position="261"/>
        <end position="273"/>
    </location>
</feature>
<evidence type="ECO:0000256" key="2">
    <source>
        <dbReference type="ARBA" id="ARBA00023163"/>
    </source>
</evidence>
<dbReference type="OrthoDB" id="49309at2759"/>
<feature type="region of interest" description="Disordered" evidence="4">
    <location>
        <begin position="630"/>
        <end position="660"/>
    </location>
</feature>
<feature type="compositionally biased region" description="Acidic residues" evidence="4">
    <location>
        <begin position="719"/>
        <end position="729"/>
    </location>
</feature>
<feature type="compositionally biased region" description="Polar residues" evidence="4">
    <location>
        <begin position="287"/>
        <end position="297"/>
    </location>
</feature>
<feature type="region of interest" description="Disordered" evidence="4">
    <location>
        <begin position="758"/>
        <end position="1007"/>
    </location>
</feature>
<keyword evidence="2" id="KW-0804">Transcription</keyword>
<dbReference type="PANTHER" id="PTHR16088:SF3">
    <property type="entry name" value="GON-4-LIKE PROTEIN"/>
    <property type="match status" value="1"/>
</dbReference>
<gene>
    <name evidence="6" type="ORF">PHYPSEUDO_012142</name>
</gene>
<evidence type="ECO:0000256" key="3">
    <source>
        <dbReference type="ARBA" id="ARBA00023242"/>
    </source>
</evidence>
<dbReference type="InterPro" id="IPR052435">
    <property type="entry name" value="YY1-Transcr_Regul"/>
</dbReference>
<evidence type="ECO:0000256" key="1">
    <source>
        <dbReference type="ARBA" id="ARBA00023015"/>
    </source>
</evidence>
<sequence>MADAASDALTADTDADTIAGRTRTKFSLVDVPIDTLEASLPDAALYLAAPETEEDHEYQRFLSSLLPNEQVNLSFLDEEDEEYKPEEEEDEHEDEDARRGISKKELTDLLLDSTHMTFPKLPAAVAATVPALESTRDELLSVDNDTGVGLPLAAEAAGEEGKDVAAATKPQVVMNLSRNAPMTTPAVLRGRPGAVTQAQCIQLASQMHKHLQLLLQSYHLLASKPHSPELAECRAMIEELQQRGEKALRYKNALLSKLNPTTTGSAGESTSEIEGVEAPSVGDLSGSEGSTCNGNTSTTENLLALRRVTRSLTAAHAAVAHPSMFELVGSQTVDELSAGFARGCSLEERDRAIQEQMLQLDKHLLSAKKRRKIKKGYSTTEDILLAHGAQRFGTQADAWEQIQKHFLPTKTTQNLRHRYKYLISPKTGMNAVKALHLKTPPQHHNNSWLLEEDLRIVRGLVELHKEKYHFARLAKKYLPHRSRLEIRKRWERLAAKFRSDLAEIGVTAPEDDSLDLAVAMKEYLEDKLRNRMLRQRGEAEKAKLDAALQLQQLGQGMRSSLMAQSVGDSASISIDPAPGISSLISAAQKKGADVSCRTKNLHPTLFFSSWSFISPATLLNSTCKHNWPSFMDEGNDAKESSQRNQLNTGVTDNAVPQSDPQLINGSGQALALRNTQMQEFVPIEMPSDLAGTPSVDMGLARMPQATILMDARMARKESDEEEDDSDYEHDELLSSENEESDSDFEQMEFTDDDDEVDAGASAATFEQDTLMSDSDDQSVLSANPLRTPSQSPLASPSHAASVSKEVSSNWSKPSPRIHHPLRLKNLGQPGNERMKRALAALERRIVGKSIDGSAPSSVTSSQTGPSRRAKRKLVSTLVAPLGGDRTTNTGAFQLDADARAHPAVTSTGSDGDDDDNDDDDWEDGSGDEEFEVVELPSSSDEFASSDDDEESLRHSLTASRQDHEDSTEPARSVTTAPRREAPAPPFTTNALPNKKAKLQQCPTCGQTTCTCSSRERMQLLLRRMKEKRSSSSLQ</sequence>
<feature type="domain" description="Myb-like" evidence="5">
    <location>
        <begin position="440"/>
        <end position="494"/>
    </location>
</feature>
<evidence type="ECO:0000313" key="6">
    <source>
        <dbReference type="EMBL" id="KAG7377119.1"/>
    </source>
</evidence>
<name>A0A8T1VAK6_9STRA</name>
<feature type="domain" description="Myb-like" evidence="5">
    <location>
        <begin position="369"/>
        <end position="423"/>
    </location>
</feature>
<dbReference type="CDD" id="cd00167">
    <property type="entry name" value="SANT"/>
    <property type="match status" value="2"/>
</dbReference>
<protein>
    <recommendedName>
        <fullName evidence="5">Myb-like domain-containing protein</fullName>
    </recommendedName>
</protein>
<dbReference type="GO" id="GO:0003712">
    <property type="term" value="F:transcription coregulator activity"/>
    <property type="evidence" value="ECO:0007669"/>
    <property type="project" value="TreeGrafter"/>
</dbReference>
<dbReference type="AlphaFoldDB" id="A0A8T1VAK6"/>
<feature type="region of interest" description="Disordered" evidence="4">
    <location>
        <begin position="79"/>
        <end position="101"/>
    </location>
</feature>
<evidence type="ECO:0000256" key="4">
    <source>
        <dbReference type="SAM" id="MobiDB-lite"/>
    </source>
</evidence>
<proteinExistence type="predicted"/>
<feature type="region of interest" description="Disordered" evidence="4">
    <location>
        <begin position="713"/>
        <end position="745"/>
    </location>
</feature>